<reference evidence="2" key="1">
    <citation type="journal article" date="2023" name="Mol. Phylogenet. Evol.">
        <title>Genome-scale phylogeny and comparative genomics of the fungal order Sordariales.</title>
        <authorList>
            <person name="Hensen N."/>
            <person name="Bonometti L."/>
            <person name="Westerberg I."/>
            <person name="Brannstrom I.O."/>
            <person name="Guillou S."/>
            <person name="Cros-Aarteil S."/>
            <person name="Calhoun S."/>
            <person name="Haridas S."/>
            <person name="Kuo A."/>
            <person name="Mondo S."/>
            <person name="Pangilinan J."/>
            <person name="Riley R."/>
            <person name="LaButti K."/>
            <person name="Andreopoulos B."/>
            <person name="Lipzen A."/>
            <person name="Chen C."/>
            <person name="Yan M."/>
            <person name="Daum C."/>
            <person name="Ng V."/>
            <person name="Clum A."/>
            <person name="Steindorff A."/>
            <person name="Ohm R.A."/>
            <person name="Martin F."/>
            <person name="Silar P."/>
            <person name="Natvig D.O."/>
            <person name="Lalanne C."/>
            <person name="Gautier V."/>
            <person name="Ament-Velasquez S.L."/>
            <person name="Kruys A."/>
            <person name="Hutchinson M.I."/>
            <person name="Powell A.J."/>
            <person name="Barry K."/>
            <person name="Miller A.N."/>
            <person name="Grigoriev I.V."/>
            <person name="Debuchy R."/>
            <person name="Gladieux P."/>
            <person name="Hiltunen Thoren M."/>
            <person name="Johannesson H."/>
        </authorList>
    </citation>
    <scope>NUCLEOTIDE SEQUENCE</scope>
    <source>
        <strain evidence="2">PSN293</strain>
    </source>
</reference>
<sequence>MEIPNDLEAQLSLFNDILSWKSEEQQFAGTLAAIENAGFTTSVQDLVKPCVEILDRRVGECILATNHLSMEDGHHERLLAKIQQAIQLMEAQKALVQEHRSKIKNAMTAVANQQSLLVAQRTRLFAEETAVENQQSLYAAQRTRLFADETESADVEPMMRTADETRNTRRNIVKRLWVKERIEEKRAKKCAKRLLWLQSQNDEQDEHANEPNINNEEQAEDDDEPEIMNEEQDDVHMHGCASHEGIALADLLSRPHEELLAILSKYIDADPFRMQVVEQWLPTWNTLKKHHWAS</sequence>
<accession>A0AAN6XZP5</accession>
<gene>
    <name evidence="2" type="ORF">QBC37DRAFT_380059</name>
</gene>
<dbReference type="AlphaFoldDB" id="A0AAN6XZP5"/>
<evidence type="ECO:0000256" key="1">
    <source>
        <dbReference type="SAM" id="MobiDB-lite"/>
    </source>
</evidence>
<dbReference type="Proteomes" id="UP001301769">
    <property type="component" value="Unassembled WGS sequence"/>
</dbReference>
<keyword evidence="3" id="KW-1185">Reference proteome</keyword>
<evidence type="ECO:0000313" key="2">
    <source>
        <dbReference type="EMBL" id="KAK4207467.1"/>
    </source>
</evidence>
<feature type="region of interest" description="Disordered" evidence="1">
    <location>
        <begin position="201"/>
        <end position="225"/>
    </location>
</feature>
<comment type="caution">
    <text evidence="2">The sequence shown here is derived from an EMBL/GenBank/DDBJ whole genome shotgun (WGS) entry which is preliminary data.</text>
</comment>
<evidence type="ECO:0000313" key="3">
    <source>
        <dbReference type="Proteomes" id="UP001301769"/>
    </source>
</evidence>
<reference evidence="2" key="2">
    <citation type="submission" date="2023-05" db="EMBL/GenBank/DDBJ databases">
        <authorList>
            <consortium name="Lawrence Berkeley National Laboratory"/>
            <person name="Steindorff A."/>
            <person name="Hensen N."/>
            <person name="Bonometti L."/>
            <person name="Westerberg I."/>
            <person name="Brannstrom I.O."/>
            <person name="Guillou S."/>
            <person name="Cros-Aarteil S."/>
            <person name="Calhoun S."/>
            <person name="Haridas S."/>
            <person name="Kuo A."/>
            <person name="Mondo S."/>
            <person name="Pangilinan J."/>
            <person name="Riley R."/>
            <person name="Labutti K."/>
            <person name="Andreopoulos B."/>
            <person name="Lipzen A."/>
            <person name="Chen C."/>
            <person name="Yanf M."/>
            <person name="Daum C."/>
            <person name="Ng V."/>
            <person name="Clum A."/>
            <person name="Ohm R."/>
            <person name="Martin F."/>
            <person name="Silar P."/>
            <person name="Natvig D."/>
            <person name="Lalanne C."/>
            <person name="Gautier V."/>
            <person name="Ament-Velasquez S.L."/>
            <person name="Kruys A."/>
            <person name="Hutchinson M.I."/>
            <person name="Powell A.J."/>
            <person name="Barry K."/>
            <person name="Miller A.N."/>
            <person name="Grigoriev I.V."/>
            <person name="Debuchy R."/>
            <person name="Gladieux P."/>
            <person name="Thoren M.H."/>
            <person name="Johannesson H."/>
        </authorList>
    </citation>
    <scope>NUCLEOTIDE SEQUENCE</scope>
    <source>
        <strain evidence="2">PSN293</strain>
    </source>
</reference>
<dbReference type="EMBL" id="MU858293">
    <property type="protein sequence ID" value="KAK4207467.1"/>
    <property type="molecule type" value="Genomic_DNA"/>
</dbReference>
<proteinExistence type="predicted"/>
<organism evidence="2 3">
    <name type="scientific">Rhypophila decipiens</name>
    <dbReference type="NCBI Taxonomy" id="261697"/>
    <lineage>
        <taxon>Eukaryota</taxon>
        <taxon>Fungi</taxon>
        <taxon>Dikarya</taxon>
        <taxon>Ascomycota</taxon>
        <taxon>Pezizomycotina</taxon>
        <taxon>Sordariomycetes</taxon>
        <taxon>Sordariomycetidae</taxon>
        <taxon>Sordariales</taxon>
        <taxon>Naviculisporaceae</taxon>
        <taxon>Rhypophila</taxon>
    </lineage>
</organism>
<name>A0AAN6XZP5_9PEZI</name>
<protein>
    <submittedName>
        <fullName evidence="2">Uncharacterized protein</fullName>
    </submittedName>
</protein>